<dbReference type="EMBL" id="BMAW01096782">
    <property type="protein sequence ID" value="GFS76436.1"/>
    <property type="molecule type" value="Genomic_DNA"/>
</dbReference>
<dbReference type="Proteomes" id="UP000887013">
    <property type="component" value="Unassembled WGS sequence"/>
</dbReference>
<gene>
    <name evidence="2" type="ORF">NPIL_255231</name>
</gene>
<accession>A0A8X6MT13</accession>
<sequence>MTRPGRRRKRSRARESSRGFQTEDRFSGAPEGERGETPRRTILQQMATSKGQTPNRKKNVVYGQVKQEPTQGTTLFNTT</sequence>
<feature type="region of interest" description="Disordered" evidence="1">
    <location>
        <begin position="1"/>
        <end position="79"/>
    </location>
</feature>
<evidence type="ECO:0000313" key="2">
    <source>
        <dbReference type="EMBL" id="GFS76436.1"/>
    </source>
</evidence>
<dbReference type="AlphaFoldDB" id="A0A8X6MT13"/>
<feature type="compositionally biased region" description="Polar residues" evidence="1">
    <location>
        <begin position="67"/>
        <end position="79"/>
    </location>
</feature>
<organism evidence="2 3">
    <name type="scientific">Nephila pilipes</name>
    <name type="common">Giant wood spider</name>
    <name type="synonym">Nephila maculata</name>
    <dbReference type="NCBI Taxonomy" id="299642"/>
    <lineage>
        <taxon>Eukaryota</taxon>
        <taxon>Metazoa</taxon>
        <taxon>Ecdysozoa</taxon>
        <taxon>Arthropoda</taxon>
        <taxon>Chelicerata</taxon>
        <taxon>Arachnida</taxon>
        <taxon>Araneae</taxon>
        <taxon>Araneomorphae</taxon>
        <taxon>Entelegynae</taxon>
        <taxon>Araneoidea</taxon>
        <taxon>Nephilidae</taxon>
        <taxon>Nephila</taxon>
    </lineage>
</organism>
<comment type="caution">
    <text evidence="2">The sequence shown here is derived from an EMBL/GenBank/DDBJ whole genome shotgun (WGS) entry which is preliminary data.</text>
</comment>
<protein>
    <submittedName>
        <fullName evidence="2">Uncharacterized protein</fullName>
    </submittedName>
</protein>
<feature type="compositionally biased region" description="Basic residues" evidence="1">
    <location>
        <begin position="1"/>
        <end position="12"/>
    </location>
</feature>
<evidence type="ECO:0000313" key="3">
    <source>
        <dbReference type="Proteomes" id="UP000887013"/>
    </source>
</evidence>
<reference evidence="2" key="1">
    <citation type="submission" date="2020-08" db="EMBL/GenBank/DDBJ databases">
        <title>Multicomponent nature underlies the extraordinary mechanical properties of spider dragline silk.</title>
        <authorList>
            <person name="Kono N."/>
            <person name="Nakamura H."/>
            <person name="Mori M."/>
            <person name="Yoshida Y."/>
            <person name="Ohtoshi R."/>
            <person name="Malay A.D."/>
            <person name="Moran D.A.P."/>
            <person name="Tomita M."/>
            <person name="Numata K."/>
            <person name="Arakawa K."/>
        </authorList>
    </citation>
    <scope>NUCLEOTIDE SEQUENCE</scope>
</reference>
<feature type="compositionally biased region" description="Polar residues" evidence="1">
    <location>
        <begin position="42"/>
        <end position="54"/>
    </location>
</feature>
<feature type="compositionally biased region" description="Basic and acidic residues" evidence="1">
    <location>
        <begin position="13"/>
        <end position="39"/>
    </location>
</feature>
<keyword evidence="3" id="KW-1185">Reference proteome</keyword>
<proteinExistence type="predicted"/>
<evidence type="ECO:0000256" key="1">
    <source>
        <dbReference type="SAM" id="MobiDB-lite"/>
    </source>
</evidence>
<name>A0A8X6MT13_NEPPI</name>